<evidence type="ECO:0000313" key="2">
    <source>
        <dbReference type="Proteomes" id="UP000549617"/>
    </source>
</evidence>
<protein>
    <submittedName>
        <fullName evidence="1">Uncharacterized protein</fullName>
    </submittedName>
</protein>
<dbReference type="Proteomes" id="UP000549617">
    <property type="component" value="Unassembled WGS sequence"/>
</dbReference>
<comment type="caution">
    <text evidence="1">The sequence shown here is derived from an EMBL/GenBank/DDBJ whole genome shotgun (WGS) entry which is preliminary data.</text>
</comment>
<accession>A0A7W9AFL5</accession>
<organism evidence="1 2">
    <name type="scientific">Sphingobium boeckii</name>
    <dbReference type="NCBI Taxonomy" id="1082345"/>
    <lineage>
        <taxon>Bacteria</taxon>
        <taxon>Pseudomonadati</taxon>
        <taxon>Pseudomonadota</taxon>
        <taxon>Alphaproteobacteria</taxon>
        <taxon>Sphingomonadales</taxon>
        <taxon>Sphingomonadaceae</taxon>
        <taxon>Sphingobium</taxon>
    </lineage>
</organism>
<proteinExistence type="predicted"/>
<dbReference type="RefSeq" id="WP_184015357.1">
    <property type="nucleotide sequence ID" value="NZ_JACIJC010000001.1"/>
</dbReference>
<keyword evidence="2" id="KW-1185">Reference proteome</keyword>
<reference evidence="1 2" key="1">
    <citation type="submission" date="2020-08" db="EMBL/GenBank/DDBJ databases">
        <title>Genomic Encyclopedia of Type Strains, Phase IV (KMG-IV): sequencing the most valuable type-strain genomes for metagenomic binning, comparative biology and taxonomic classification.</title>
        <authorList>
            <person name="Goeker M."/>
        </authorList>
    </citation>
    <scope>NUCLEOTIDE SEQUENCE [LARGE SCALE GENOMIC DNA]</scope>
    <source>
        <strain evidence="1 2">DSM 25079</strain>
    </source>
</reference>
<evidence type="ECO:0000313" key="1">
    <source>
        <dbReference type="EMBL" id="MBB5684772.1"/>
    </source>
</evidence>
<dbReference type="EMBL" id="JACIJC010000001">
    <property type="protein sequence ID" value="MBB5684772.1"/>
    <property type="molecule type" value="Genomic_DNA"/>
</dbReference>
<dbReference type="AlphaFoldDB" id="A0A7W9AFL5"/>
<sequence>MTLAPANRELGFYDKDDDRYYGVEMASTAVETKTDLICKMMVIGGQ</sequence>
<gene>
    <name evidence="1" type="ORF">FHS49_000763</name>
</gene>
<name>A0A7W9AFL5_9SPHN</name>